<evidence type="ECO:0000256" key="1">
    <source>
        <dbReference type="ARBA" id="ARBA00022450"/>
    </source>
</evidence>
<dbReference type="InterPro" id="IPR010080">
    <property type="entry name" value="Thioester_reductase-like_dom"/>
</dbReference>
<gene>
    <name evidence="5" type="ORF">SAMN05421680_102112</name>
    <name evidence="4" type="ORF">Xmau_00517</name>
</gene>
<reference evidence="4 7" key="3">
    <citation type="journal article" date="2017" name="Nat. Microbiol.">
        <title>Natural product diversity associated with the nematode symbionts Photorhabdus and Xenorhabdus.</title>
        <authorList>
            <person name="Tobias N.J."/>
            <person name="Wolff H."/>
            <person name="Djahanschiri B."/>
            <person name="Grundmann F."/>
            <person name="Kronenwerth M."/>
            <person name="Shi Y.M."/>
            <person name="Simonyi S."/>
            <person name="Grun P."/>
            <person name="Shapiro-Ilan D."/>
            <person name="Pidot S.J."/>
            <person name="Stinear T.P."/>
            <person name="Ebersberger I."/>
            <person name="Bode H.B."/>
        </authorList>
    </citation>
    <scope>NUCLEOTIDE SEQUENCE [LARGE SCALE GENOMIC DNA]</scope>
    <source>
        <strain evidence="4 7">DSM 17908</strain>
    </source>
</reference>
<dbReference type="RefSeq" id="WP_092507531.1">
    <property type="nucleotide sequence ID" value="NZ_CAWNQB010000001.1"/>
</dbReference>
<dbReference type="Gene3D" id="3.40.50.720">
    <property type="entry name" value="NAD(P)-binding Rossmann-like Domain"/>
    <property type="match status" value="1"/>
</dbReference>
<name>A0A1I3J728_9GAMM</name>
<dbReference type="OrthoDB" id="9810734at2"/>
<dbReference type="EMBL" id="FORG01000002">
    <property type="protein sequence ID" value="SFI56141.1"/>
    <property type="molecule type" value="Genomic_DNA"/>
</dbReference>
<dbReference type="InterPro" id="IPR036291">
    <property type="entry name" value="NAD(P)-bd_dom_sf"/>
</dbReference>
<keyword evidence="1" id="KW-0596">Phosphopantetheine</keyword>
<evidence type="ECO:0000313" key="5">
    <source>
        <dbReference type="EMBL" id="SFI56141.1"/>
    </source>
</evidence>
<dbReference type="SUPFAM" id="SSF51735">
    <property type="entry name" value="NAD(P)-binding Rossmann-fold domains"/>
    <property type="match status" value="1"/>
</dbReference>
<feature type="domain" description="Thioester reductase (TE)" evidence="3">
    <location>
        <begin position="14"/>
        <end position="256"/>
    </location>
</feature>
<dbReference type="Proteomes" id="UP000198919">
    <property type="component" value="Unassembled WGS sequence"/>
</dbReference>
<evidence type="ECO:0000259" key="3">
    <source>
        <dbReference type="Pfam" id="PF07993"/>
    </source>
</evidence>
<evidence type="ECO:0000256" key="2">
    <source>
        <dbReference type="ARBA" id="ARBA00022553"/>
    </source>
</evidence>
<dbReference type="STRING" id="351675.SAMN05421680_102112"/>
<dbReference type="Proteomes" id="UP000224607">
    <property type="component" value="Unassembled WGS sequence"/>
</dbReference>
<keyword evidence="7" id="KW-1185">Reference proteome</keyword>
<evidence type="ECO:0000313" key="4">
    <source>
        <dbReference type="EMBL" id="PHM46121.1"/>
    </source>
</evidence>
<dbReference type="PANTHER" id="PTHR44845:SF6">
    <property type="entry name" value="BETA-ALANINE-ACTIVATING ENZYME"/>
    <property type="match status" value="1"/>
</dbReference>
<accession>A0A1I3J728</accession>
<dbReference type="NCBIfam" id="TIGR01746">
    <property type="entry name" value="Thioester-redct"/>
    <property type="match status" value="1"/>
</dbReference>
<evidence type="ECO:0000313" key="7">
    <source>
        <dbReference type="Proteomes" id="UP000224607"/>
    </source>
</evidence>
<reference evidence="6" key="2">
    <citation type="submission" date="2016-10" db="EMBL/GenBank/DDBJ databases">
        <authorList>
            <person name="Varghese N."/>
            <person name="Submissions S."/>
        </authorList>
    </citation>
    <scope>NUCLEOTIDE SEQUENCE [LARGE SCALE GENOMIC DNA]</scope>
    <source>
        <strain evidence="6">DSM 17908</strain>
    </source>
</reference>
<sequence length="393" mass="44309">MLSHSNTELRNILLTGVTGVVGGRLLFEILTTTDANVYCLTRETDEQQALSRIKTILSVYDQEKQCEPDTHRIIPVLGDVSEKYLGMANTFYHELAGKIDRVIHCAANVKLLSSYNKIAPTNVQGTLNIIEFCLLADAPLLYTSSFSIIGSRLFQQGFVMHETDLDVGQKFDGMGYERSKFEAEQAIHSAGKKGLKWVIVRPGNIWGDSRSGSYPLYQTRVKGFYYDIIKSLVETGLTYDSPEDFEITPVDYVAKASLFAISNIQKFDRKTLHLVNQTTINFNQFVAYLREFGYRIRTIDNNDFIQSVLQKRIYRNGEPYNSVYMDLLSVFYSKGIISERAKYATQLTTELLSGSGIQCAPSSDALISCYLNYLIEQQFILAPQDQGEGAEII</sequence>
<reference evidence="5" key="1">
    <citation type="submission" date="2016-10" db="EMBL/GenBank/DDBJ databases">
        <authorList>
            <person name="de Groot N.N."/>
        </authorList>
    </citation>
    <scope>NUCLEOTIDE SEQUENCE [LARGE SCALE GENOMIC DNA]</scope>
    <source>
        <strain evidence="5">DSM 17908</strain>
    </source>
</reference>
<organism evidence="5 6">
    <name type="scientific">Xenorhabdus mauleonii</name>
    <dbReference type="NCBI Taxonomy" id="351675"/>
    <lineage>
        <taxon>Bacteria</taxon>
        <taxon>Pseudomonadati</taxon>
        <taxon>Pseudomonadota</taxon>
        <taxon>Gammaproteobacteria</taxon>
        <taxon>Enterobacterales</taxon>
        <taxon>Morganellaceae</taxon>
        <taxon>Xenorhabdus</taxon>
    </lineage>
</organism>
<evidence type="ECO:0000313" key="6">
    <source>
        <dbReference type="Proteomes" id="UP000198919"/>
    </source>
</evidence>
<dbReference type="EMBL" id="NITY01000001">
    <property type="protein sequence ID" value="PHM46121.1"/>
    <property type="molecule type" value="Genomic_DNA"/>
</dbReference>
<protein>
    <submittedName>
        <fullName evidence="4">Peptide synthetase Nrp</fullName>
    </submittedName>
    <submittedName>
        <fullName evidence="5">Thioester reductase domain-containing protein</fullName>
    </submittedName>
</protein>
<dbReference type="Pfam" id="PF07993">
    <property type="entry name" value="NAD_binding_4"/>
    <property type="match status" value="1"/>
</dbReference>
<keyword evidence="2" id="KW-0597">Phosphoprotein</keyword>
<dbReference type="PANTHER" id="PTHR44845">
    <property type="entry name" value="CARRIER DOMAIN-CONTAINING PROTEIN"/>
    <property type="match status" value="1"/>
</dbReference>
<dbReference type="AlphaFoldDB" id="A0A1I3J728"/>
<proteinExistence type="predicted"/>
<dbReference type="InterPro" id="IPR013120">
    <property type="entry name" value="FAR_NAD-bd"/>
</dbReference>